<comment type="catalytic activity">
    <reaction evidence="10">
        <text>N(6)-(1,2-dicarboxyethyl)-AMP = fumarate + AMP</text>
        <dbReference type="Rhea" id="RHEA:16853"/>
        <dbReference type="ChEBI" id="CHEBI:29806"/>
        <dbReference type="ChEBI" id="CHEBI:57567"/>
        <dbReference type="ChEBI" id="CHEBI:456215"/>
        <dbReference type="EC" id="4.3.2.2"/>
    </reaction>
    <physiologicalReaction direction="left-to-right" evidence="10">
        <dbReference type="Rhea" id="RHEA:16854"/>
    </physiologicalReaction>
</comment>
<evidence type="ECO:0000256" key="10">
    <source>
        <dbReference type="ARBA" id="ARBA00049115"/>
    </source>
</evidence>
<evidence type="ECO:0000256" key="5">
    <source>
        <dbReference type="ARBA" id="ARBA00017058"/>
    </source>
</evidence>
<gene>
    <name evidence="14" type="ORF">M529_12730</name>
</gene>
<dbReference type="SMART" id="SM00998">
    <property type="entry name" value="ADSL_C"/>
    <property type="match status" value="1"/>
</dbReference>
<keyword evidence="15" id="KW-1185">Reference proteome</keyword>
<dbReference type="InterPro" id="IPR024083">
    <property type="entry name" value="Fumarase/histidase_N"/>
</dbReference>
<dbReference type="PANTHER" id="PTHR43172:SF1">
    <property type="entry name" value="ADENYLOSUCCINATE LYASE"/>
    <property type="match status" value="1"/>
</dbReference>
<dbReference type="PATRIC" id="fig|1346791.3.peg.2448"/>
<evidence type="ECO:0000256" key="6">
    <source>
        <dbReference type="ARBA" id="ARBA00022755"/>
    </source>
</evidence>
<dbReference type="Gene3D" id="1.10.40.30">
    <property type="entry name" value="Fumarase/aspartase (C-terminal domain)"/>
    <property type="match status" value="1"/>
</dbReference>
<dbReference type="eggNOG" id="COG0015">
    <property type="taxonomic scope" value="Bacteria"/>
</dbReference>
<dbReference type="GO" id="GO:0006189">
    <property type="term" value="P:'de novo' IMP biosynthetic process"/>
    <property type="evidence" value="ECO:0007669"/>
    <property type="project" value="UniProtKB-UniPathway"/>
</dbReference>
<dbReference type="Pfam" id="PF10397">
    <property type="entry name" value="ADSL_C"/>
    <property type="match status" value="1"/>
</dbReference>
<evidence type="ECO:0000256" key="7">
    <source>
        <dbReference type="ARBA" id="ARBA00023239"/>
    </source>
</evidence>
<feature type="domain" description="Adenylosuccinate lyase C-terminal" evidence="13">
    <location>
        <begin position="407"/>
        <end position="489"/>
    </location>
</feature>
<dbReference type="Pfam" id="PF00206">
    <property type="entry name" value="Lyase_1"/>
    <property type="match status" value="1"/>
</dbReference>
<dbReference type="InterPro" id="IPR020557">
    <property type="entry name" value="Fumarate_lyase_CS"/>
</dbReference>
<sequence length="492" mass="55039">MAPLIFAHLRFDLAGCVFCGEPSRFSLLFRRNLPQRADAARRAAIPFLHPQDKPMVPRYARPHMTALWEPEARFRIWFEIEAHATEALGELGVVPKSAAKALWDWWATNPAIDVAAIDAIEAVTKHDVIAFLTWVAEQVGDEARFMHQGMTSSDVLDTCLAVQLARAADILIDDLDKLLEVIKRRAFEHKLTPTIGRSHGIHAEPVTFGLKMAEAYAEFSRCRARLVAARTEIATCAISGAVGTFANIDPRVEEHVAEKLGLAVEPVSTQVIPRDRHAMFFATLGVIASSIERLAVEVRHLQRTEVLEAEEYFSPGQKGSSAMPHKRNPVLTENLTGLARMVRSYALPAMENVALWHERDISHSSVERYIGPDATITLDFALGRLTGVIDKLLVYPERMQKNLDKMGGLVHSQRVLLALTQAGVSREDSYRYVQRNAMKVWESDGQLSLMELLKADPDVSAALTAEQIEEKFDLGYHFRQVDTIFRRVFGEA</sequence>
<keyword evidence="6 12" id="KW-0658">Purine biosynthesis</keyword>
<dbReference type="InterPro" id="IPR008948">
    <property type="entry name" value="L-Aspartase-like"/>
</dbReference>
<dbReference type="CDD" id="cd01360">
    <property type="entry name" value="Adenylsuccinate_lyase_1"/>
    <property type="match status" value="1"/>
</dbReference>
<dbReference type="PANTHER" id="PTHR43172">
    <property type="entry name" value="ADENYLOSUCCINATE LYASE"/>
    <property type="match status" value="1"/>
</dbReference>
<dbReference type="InterPro" id="IPR000362">
    <property type="entry name" value="Fumarate_lyase_fam"/>
</dbReference>
<dbReference type="FunFam" id="1.20.200.10:FF:000008">
    <property type="entry name" value="Adenylosuccinate lyase"/>
    <property type="match status" value="1"/>
</dbReference>
<dbReference type="UniPathway" id="UPA00074">
    <property type="reaction ID" value="UER00132"/>
</dbReference>
<evidence type="ECO:0000313" key="15">
    <source>
        <dbReference type="Proteomes" id="UP000015523"/>
    </source>
</evidence>
<evidence type="ECO:0000256" key="2">
    <source>
        <dbReference type="ARBA" id="ARBA00004734"/>
    </source>
</evidence>
<dbReference type="InterPro" id="IPR004769">
    <property type="entry name" value="Pur_lyase"/>
</dbReference>
<organism evidence="14 15">
    <name type="scientific">Sphingobium ummariense RL-3</name>
    <dbReference type="NCBI Taxonomy" id="1346791"/>
    <lineage>
        <taxon>Bacteria</taxon>
        <taxon>Pseudomonadati</taxon>
        <taxon>Pseudomonadota</taxon>
        <taxon>Alphaproteobacteria</taxon>
        <taxon>Sphingomonadales</taxon>
        <taxon>Sphingomonadaceae</taxon>
        <taxon>Sphingobium</taxon>
    </lineage>
</organism>
<dbReference type="SUPFAM" id="SSF48557">
    <property type="entry name" value="L-aspartase-like"/>
    <property type="match status" value="1"/>
</dbReference>
<dbReference type="EMBL" id="AUWY01000088">
    <property type="protein sequence ID" value="EQB31832.1"/>
    <property type="molecule type" value="Genomic_DNA"/>
</dbReference>
<dbReference type="AlphaFoldDB" id="T0J4R3"/>
<name>T0J4R3_9SPHN</name>
<keyword evidence="7 12" id="KW-0456">Lyase</keyword>
<dbReference type="STRING" id="1346791.M529_12730"/>
<dbReference type="Gene3D" id="1.10.275.10">
    <property type="entry name" value="Fumarase/aspartase (N-terminal domain)"/>
    <property type="match status" value="1"/>
</dbReference>
<comment type="pathway">
    <text evidence="1 12">Purine metabolism; IMP biosynthesis via de novo pathway; 5-amino-1-(5-phospho-D-ribosyl)imidazole-4-carboxamide from 5-amino-1-(5-phospho-D-ribosyl)imidazole-4-carboxylate: step 2/2.</text>
</comment>
<dbReference type="EC" id="4.3.2.2" evidence="4 11"/>
<evidence type="ECO:0000256" key="1">
    <source>
        <dbReference type="ARBA" id="ARBA00004706"/>
    </source>
</evidence>
<dbReference type="GO" id="GO:0070626">
    <property type="term" value="F:(S)-2-(5-amino-1-(5-phospho-D-ribosyl)imidazole-4-carboxamido) succinate lyase (fumarate-forming) activity"/>
    <property type="evidence" value="ECO:0007669"/>
    <property type="project" value="TreeGrafter"/>
</dbReference>
<dbReference type="PRINTS" id="PR00149">
    <property type="entry name" value="FUMRATELYASE"/>
</dbReference>
<dbReference type="PROSITE" id="PS00163">
    <property type="entry name" value="FUMARATE_LYASES"/>
    <property type="match status" value="1"/>
</dbReference>
<dbReference type="Gene3D" id="1.20.200.10">
    <property type="entry name" value="Fumarase/aspartase (Central domain)"/>
    <property type="match status" value="1"/>
</dbReference>
<dbReference type="GO" id="GO:0005829">
    <property type="term" value="C:cytosol"/>
    <property type="evidence" value="ECO:0007669"/>
    <property type="project" value="TreeGrafter"/>
</dbReference>
<evidence type="ECO:0000256" key="8">
    <source>
        <dbReference type="ARBA" id="ARBA00024477"/>
    </source>
</evidence>
<comment type="caution">
    <text evidence="14">The sequence shown here is derived from an EMBL/GenBank/DDBJ whole genome shotgun (WGS) entry which is preliminary data.</text>
</comment>
<dbReference type="GO" id="GO:0044208">
    <property type="term" value="P:'de novo' AMP biosynthetic process"/>
    <property type="evidence" value="ECO:0007669"/>
    <property type="project" value="UniProtKB-UniPathway"/>
</dbReference>
<comment type="similarity">
    <text evidence="3 12">Belongs to the lyase 1 family. Adenylosuccinate lyase subfamily.</text>
</comment>
<proteinExistence type="inferred from homology"/>
<evidence type="ECO:0000256" key="9">
    <source>
        <dbReference type="ARBA" id="ARBA00030717"/>
    </source>
</evidence>
<dbReference type="InterPro" id="IPR019468">
    <property type="entry name" value="AdenyloSucc_lyase_C"/>
</dbReference>
<accession>T0J4R3</accession>
<dbReference type="UniPathway" id="UPA00075">
    <property type="reaction ID" value="UER00336"/>
</dbReference>
<dbReference type="Proteomes" id="UP000015523">
    <property type="component" value="Unassembled WGS sequence"/>
</dbReference>
<dbReference type="NCBIfam" id="TIGR00928">
    <property type="entry name" value="purB"/>
    <property type="match status" value="1"/>
</dbReference>
<evidence type="ECO:0000259" key="13">
    <source>
        <dbReference type="SMART" id="SM00998"/>
    </source>
</evidence>
<evidence type="ECO:0000256" key="11">
    <source>
        <dbReference type="NCBIfam" id="TIGR00928"/>
    </source>
</evidence>
<comment type="pathway">
    <text evidence="2 12">Purine metabolism; AMP biosynthesis via de novo pathway; AMP from IMP: step 2/2.</text>
</comment>
<evidence type="ECO:0000313" key="14">
    <source>
        <dbReference type="EMBL" id="EQB31832.1"/>
    </source>
</evidence>
<comment type="catalytic activity">
    <reaction evidence="8">
        <text>(2S)-2-[5-amino-1-(5-phospho-beta-D-ribosyl)imidazole-4-carboxamido]succinate = 5-amino-1-(5-phospho-beta-D-ribosyl)imidazole-4-carboxamide + fumarate</text>
        <dbReference type="Rhea" id="RHEA:23920"/>
        <dbReference type="ChEBI" id="CHEBI:29806"/>
        <dbReference type="ChEBI" id="CHEBI:58443"/>
        <dbReference type="ChEBI" id="CHEBI:58475"/>
        <dbReference type="EC" id="4.3.2.2"/>
    </reaction>
    <physiologicalReaction direction="left-to-right" evidence="8">
        <dbReference type="Rhea" id="RHEA:23921"/>
    </physiologicalReaction>
</comment>
<protein>
    <recommendedName>
        <fullName evidence="5 11">Adenylosuccinate lyase</fullName>
        <shortName evidence="12">ASL</shortName>
        <ecNumber evidence="4 11">4.3.2.2</ecNumber>
    </recommendedName>
    <alternativeName>
        <fullName evidence="9 12">Adenylosuccinase</fullName>
    </alternativeName>
</protein>
<reference evidence="14 15" key="1">
    <citation type="journal article" date="2013" name="Genome Announc.">
        <title>Draft Genome Sequence of Sphingobium ummariense Strain RL-3, a Hexachlorocyclohexane-Degrading Bacterium.</title>
        <authorList>
            <person name="Kohli P."/>
            <person name="Dua A."/>
            <person name="Sangwan N."/>
            <person name="Oldach P."/>
            <person name="Khurana J.P."/>
            <person name="Lal R."/>
        </authorList>
    </citation>
    <scope>NUCLEOTIDE SEQUENCE [LARGE SCALE GENOMIC DNA]</scope>
    <source>
        <strain evidence="14 15">RL-3</strain>
    </source>
</reference>
<dbReference type="GO" id="GO:0004018">
    <property type="term" value="F:N6-(1,2-dicarboxyethyl)AMP AMP-lyase (fumarate-forming) activity"/>
    <property type="evidence" value="ECO:0007669"/>
    <property type="project" value="UniProtKB-UniRule"/>
</dbReference>
<dbReference type="InterPro" id="IPR022761">
    <property type="entry name" value="Fumarate_lyase_N"/>
</dbReference>
<evidence type="ECO:0000256" key="4">
    <source>
        <dbReference type="ARBA" id="ARBA00012339"/>
    </source>
</evidence>
<evidence type="ECO:0000256" key="12">
    <source>
        <dbReference type="RuleBase" id="RU361172"/>
    </source>
</evidence>
<dbReference type="FunFam" id="1.10.40.30:FF:000007">
    <property type="entry name" value="Adenylosuccinate lyase"/>
    <property type="match status" value="1"/>
</dbReference>
<evidence type="ECO:0000256" key="3">
    <source>
        <dbReference type="ARBA" id="ARBA00008273"/>
    </source>
</evidence>